<dbReference type="RefSeq" id="WP_185252598.1">
    <property type="nucleotide sequence ID" value="NZ_JACKXE010000001.1"/>
</dbReference>
<proteinExistence type="predicted"/>
<organism evidence="1 2">
    <name type="scientific">Nocardioides luti</name>
    <dbReference type="NCBI Taxonomy" id="2761101"/>
    <lineage>
        <taxon>Bacteria</taxon>
        <taxon>Bacillati</taxon>
        <taxon>Actinomycetota</taxon>
        <taxon>Actinomycetes</taxon>
        <taxon>Propionibacteriales</taxon>
        <taxon>Nocardioidaceae</taxon>
        <taxon>Nocardioides</taxon>
    </lineage>
</organism>
<dbReference type="InterPro" id="IPR027417">
    <property type="entry name" value="P-loop_NTPase"/>
</dbReference>
<reference evidence="1 2" key="1">
    <citation type="submission" date="2020-08" db="EMBL/GenBank/DDBJ databases">
        <authorList>
            <person name="Seo M.-J."/>
        </authorList>
    </citation>
    <scope>NUCLEOTIDE SEQUENCE [LARGE SCALE GENOMIC DNA]</scope>
    <source>
        <strain evidence="1 2">KIGAM211</strain>
    </source>
</reference>
<dbReference type="GO" id="GO:0008146">
    <property type="term" value="F:sulfotransferase activity"/>
    <property type="evidence" value="ECO:0007669"/>
    <property type="project" value="InterPro"/>
</dbReference>
<keyword evidence="1" id="KW-0808">Transferase</keyword>
<dbReference type="Gene3D" id="3.40.50.300">
    <property type="entry name" value="P-loop containing nucleotide triphosphate hydrolases"/>
    <property type="match status" value="1"/>
</dbReference>
<comment type="caution">
    <text evidence="1">The sequence shown here is derived from an EMBL/GenBank/DDBJ whole genome shotgun (WGS) entry which is preliminary data.</text>
</comment>
<keyword evidence="2" id="KW-1185">Reference proteome</keyword>
<dbReference type="SUPFAM" id="SSF52540">
    <property type="entry name" value="P-loop containing nucleoside triphosphate hydrolases"/>
    <property type="match status" value="1"/>
</dbReference>
<dbReference type="GO" id="GO:0016020">
    <property type="term" value="C:membrane"/>
    <property type="evidence" value="ECO:0007669"/>
    <property type="project" value="InterPro"/>
</dbReference>
<evidence type="ECO:0000313" key="2">
    <source>
        <dbReference type="Proteomes" id="UP000523955"/>
    </source>
</evidence>
<accession>A0A7X0RFU4</accession>
<name>A0A7X0RFU4_9ACTN</name>
<protein>
    <submittedName>
        <fullName evidence="1">Sulfotransferase family 2 domain-containing protein</fullName>
    </submittedName>
</protein>
<dbReference type="InterPro" id="IPR005331">
    <property type="entry name" value="Sulfotransferase"/>
</dbReference>
<dbReference type="Proteomes" id="UP000523955">
    <property type="component" value="Unassembled WGS sequence"/>
</dbReference>
<evidence type="ECO:0000313" key="1">
    <source>
        <dbReference type="EMBL" id="MBB6627437.1"/>
    </source>
</evidence>
<sequence length="212" mass="24811">MRVSDEHQVLFVHIPKNAGSTVDAIFDDEVPDSRRVGNRARHVRYKGLVRTEPGLVDYWSFSFVRNPWARMVSWYVMMAKIFEQYDAGRPYSVGKVDKFPHVWEPVRPFVGDFETFVTGAPDAIRRFGRPQYDWLVLEDGREVDFVGRVENFAHDIDVVRKRLGLPPAEVVPRNRSSHAHYSEYYTDHTRERVADLFAVDIETWGYTFDRPD</sequence>
<dbReference type="AlphaFoldDB" id="A0A7X0RFU4"/>
<dbReference type="EMBL" id="JACKXE010000001">
    <property type="protein sequence ID" value="MBB6627437.1"/>
    <property type="molecule type" value="Genomic_DNA"/>
</dbReference>
<gene>
    <name evidence="1" type="ORF">H5V45_08895</name>
</gene>
<dbReference type="Pfam" id="PF03567">
    <property type="entry name" value="Sulfotransfer_2"/>
    <property type="match status" value="1"/>
</dbReference>